<organism evidence="3 4">
    <name type="scientific">Streptomyces polychromogenes</name>
    <dbReference type="NCBI Taxonomy" id="67342"/>
    <lineage>
        <taxon>Bacteria</taxon>
        <taxon>Bacillati</taxon>
        <taxon>Actinomycetota</taxon>
        <taxon>Actinomycetes</taxon>
        <taxon>Kitasatosporales</taxon>
        <taxon>Streptomycetaceae</taxon>
        <taxon>Streptomyces</taxon>
    </lineage>
</organism>
<feature type="transmembrane region" description="Helical" evidence="1">
    <location>
        <begin position="20"/>
        <end position="38"/>
    </location>
</feature>
<feature type="transmembrane region" description="Helical" evidence="1">
    <location>
        <begin position="178"/>
        <end position="199"/>
    </location>
</feature>
<evidence type="ECO:0000256" key="1">
    <source>
        <dbReference type="SAM" id="Phobius"/>
    </source>
</evidence>
<keyword evidence="1" id="KW-1133">Transmembrane helix</keyword>
<proteinExistence type="predicted"/>
<name>A0ABP3F4Q0_9ACTN</name>
<keyword evidence="1" id="KW-0472">Membrane</keyword>
<gene>
    <name evidence="3" type="ORF">GCM10010302_46630</name>
</gene>
<accession>A0ABP3F4Q0</accession>
<keyword evidence="1" id="KW-0812">Transmembrane</keyword>
<dbReference type="Proteomes" id="UP001501867">
    <property type="component" value="Unassembled WGS sequence"/>
</dbReference>
<dbReference type="Pfam" id="PF10756">
    <property type="entry name" value="bPH_6"/>
    <property type="match status" value="1"/>
</dbReference>
<evidence type="ECO:0000313" key="3">
    <source>
        <dbReference type="EMBL" id="GAA0302808.1"/>
    </source>
</evidence>
<keyword evidence="4" id="KW-1185">Reference proteome</keyword>
<sequence length="201" mass="22262">MSAGLLPRDYRIRSQQMTAVYIAVGVGLPGIVLSTLNLDDVPGAVKLVIIALVVLLFGWLVWASKRCATSADLKGIRVRRFTGSRRLAWEDIQEIQAVRNPSAGMGQNQPTLISYAYDAGGRRVQLMYVDDNHVDVEREIAVIRAAWEELRGPGWAPDPQAHAHVERQAVREGRMLKATFWGCGIFFVLFVVAMVVMVVST</sequence>
<evidence type="ECO:0000259" key="2">
    <source>
        <dbReference type="Pfam" id="PF10756"/>
    </source>
</evidence>
<comment type="caution">
    <text evidence="3">The sequence shown here is derived from an EMBL/GenBank/DDBJ whole genome shotgun (WGS) entry which is preliminary data.</text>
</comment>
<dbReference type="RefSeq" id="WP_344162912.1">
    <property type="nucleotide sequence ID" value="NZ_BAAABV010000023.1"/>
</dbReference>
<dbReference type="InterPro" id="IPR019692">
    <property type="entry name" value="CFP-6_PH"/>
</dbReference>
<protein>
    <recommendedName>
        <fullName evidence="2">Low molecular weight protein antigen 6 PH domain-containing protein</fullName>
    </recommendedName>
</protein>
<feature type="domain" description="Low molecular weight protein antigen 6 PH" evidence="2">
    <location>
        <begin position="66"/>
        <end position="97"/>
    </location>
</feature>
<reference evidence="4" key="1">
    <citation type="journal article" date="2019" name="Int. J. Syst. Evol. Microbiol.">
        <title>The Global Catalogue of Microorganisms (GCM) 10K type strain sequencing project: providing services to taxonomists for standard genome sequencing and annotation.</title>
        <authorList>
            <consortium name="The Broad Institute Genomics Platform"/>
            <consortium name="The Broad Institute Genome Sequencing Center for Infectious Disease"/>
            <person name="Wu L."/>
            <person name="Ma J."/>
        </authorList>
    </citation>
    <scope>NUCLEOTIDE SEQUENCE [LARGE SCALE GENOMIC DNA]</scope>
    <source>
        <strain evidence="4">JCM 4505</strain>
    </source>
</reference>
<evidence type="ECO:0000313" key="4">
    <source>
        <dbReference type="Proteomes" id="UP001501867"/>
    </source>
</evidence>
<feature type="transmembrane region" description="Helical" evidence="1">
    <location>
        <begin position="44"/>
        <end position="62"/>
    </location>
</feature>
<dbReference type="EMBL" id="BAAABV010000023">
    <property type="protein sequence ID" value="GAA0302808.1"/>
    <property type="molecule type" value="Genomic_DNA"/>
</dbReference>